<dbReference type="InterPro" id="IPR011713">
    <property type="entry name" value="Leu-rich_rpt_3"/>
</dbReference>
<proteinExistence type="predicted"/>
<protein>
    <recommendedName>
        <fullName evidence="8">TIR domain-containing protein</fullName>
    </recommendedName>
</protein>
<dbReference type="Proteomes" id="UP000236630">
    <property type="component" value="Unassembled WGS sequence"/>
</dbReference>
<dbReference type="PANTHER" id="PTHR11017">
    <property type="entry name" value="LEUCINE-RICH REPEAT-CONTAINING PROTEIN"/>
    <property type="match status" value="1"/>
</dbReference>
<evidence type="ECO:0000259" key="4">
    <source>
        <dbReference type="Pfam" id="PF20160"/>
    </source>
</evidence>
<evidence type="ECO:0000259" key="5">
    <source>
        <dbReference type="Pfam" id="PF23282"/>
    </source>
</evidence>
<dbReference type="Pfam" id="PF23282">
    <property type="entry name" value="WHD_ROQ1"/>
    <property type="match status" value="1"/>
</dbReference>
<name>A0A2H5PY65_CITUN</name>
<evidence type="ECO:0000313" key="7">
    <source>
        <dbReference type="Proteomes" id="UP000236630"/>
    </source>
</evidence>
<dbReference type="Gene3D" id="1.10.10.10">
    <property type="entry name" value="Winged helix-like DNA-binding domain superfamily/Winged helix DNA-binding domain"/>
    <property type="match status" value="1"/>
</dbReference>
<dbReference type="InterPro" id="IPR058192">
    <property type="entry name" value="WHD_ROQ1-like"/>
</dbReference>
<keyword evidence="1" id="KW-0433">Leucine-rich repeat</keyword>
<dbReference type="InterPro" id="IPR044974">
    <property type="entry name" value="Disease_R_plants"/>
</dbReference>
<sequence length="562" mass="64591">MRKSKRLKISYDSLDDSQKNVFLDIAFFLEGERRDVVISFFDAIGFEAKIELSVLDGKSLITCLDNQIRMHDLLRDMRREIVRKESIDHSGKRSQLWYHKDICEVLKKNKGTEAIKGISLDMGKANSEIQINPYTFSKMTELRFLKFYGSENKCMVSSLEGVPFTEVRYFEWHQYPLKTLDIHAENLVSLKMPGSKVKQLWDDVQNLVNLKKIDLWYSKLLTKLPDLSLAQNLEILDLGGCSSLTETHSSIQYLNKLEVLDLDRCESLRTLPTSIQSKYLKRLVLRGCSNLKNFPEISSSGIHRLDLTHVGIKELPSSIDRLSKLDTLKIHDCTKLPCNLHDLDASGCTSLEALPASLSSKFYLSVDLSNCLKLDLSELSEIIKDRWMKQSYNYASCRGIYFPGDEILKLFRYQSMGSSVTLETPPPAPAGYNKLMGFAFCAVIAFSVPDHHHYWKGYLYCDLKVKSEGSYGHLHSRYLGEFSYLESDHVFLKIISYVEADSVFLRSYLSDSEDLVESFEEVYEVYFGIRCPHSQCLDCEVKKCGIDFVYAQDSRRPKRLKY</sequence>
<accession>A0A2H5PY65</accession>
<organism evidence="6 7">
    <name type="scientific">Citrus unshiu</name>
    <name type="common">Satsuma mandarin</name>
    <name type="synonym">Citrus nobilis var. unshiu</name>
    <dbReference type="NCBI Taxonomy" id="55188"/>
    <lineage>
        <taxon>Eukaryota</taxon>
        <taxon>Viridiplantae</taxon>
        <taxon>Streptophyta</taxon>
        <taxon>Embryophyta</taxon>
        <taxon>Tracheophyta</taxon>
        <taxon>Spermatophyta</taxon>
        <taxon>Magnoliopsida</taxon>
        <taxon>eudicotyledons</taxon>
        <taxon>Gunneridae</taxon>
        <taxon>Pentapetalae</taxon>
        <taxon>rosids</taxon>
        <taxon>malvids</taxon>
        <taxon>Sapindales</taxon>
        <taxon>Rutaceae</taxon>
        <taxon>Aurantioideae</taxon>
        <taxon>Citrus</taxon>
    </lineage>
</organism>
<keyword evidence="7" id="KW-1185">Reference proteome</keyword>
<dbReference type="Pfam" id="PF20160">
    <property type="entry name" value="C-JID"/>
    <property type="match status" value="1"/>
</dbReference>
<evidence type="ECO:0000256" key="3">
    <source>
        <dbReference type="ARBA" id="ARBA00022821"/>
    </source>
</evidence>
<keyword evidence="3" id="KW-0611">Plant defense</keyword>
<dbReference type="Pfam" id="PF07725">
    <property type="entry name" value="LRR_3"/>
    <property type="match status" value="1"/>
</dbReference>
<dbReference type="InterPro" id="IPR036388">
    <property type="entry name" value="WH-like_DNA-bd_sf"/>
</dbReference>
<dbReference type="InterPro" id="IPR032675">
    <property type="entry name" value="LRR_dom_sf"/>
</dbReference>
<dbReference type="EMBL" id="BDQV01000150">
    <property type="protein sequence ID" value="GAY57015.1"/>
    <property type="molecule type" value="Genomic_DNA"/>
</dbReference>
<evidence type="ECO:0000256" key="2">
    <source>
        <dbReference type="ARBA" id="ARBA00022737"/>
    </source>
</evidence>
<gene>
    <name evidence="6" type="ORF">CUMW_176140</name>
</gene>
<dbReference type="SUPFAM" id="SSF52058">
    <property type="entry name" value="L domain-like"/>
    <property type="match status" value="1"/>
</dbReference>
<dbReference type="GO" id="GO:0006952">
    <property type="term" value="P:defense response"/>
    <property type="evidence" value="ECO:0007669"/>
    <property type="project" value="UniProtKB-KW"/>
</dbReference>
<dbReference type="PANTHER" id="PTHR11017:SF570">
    <property type="entry name" value="DISEASE RESISTANCE PROTEIN (TIR-NBS CLASS)-RELATED"/>
    <property type="match status" value="1"/>
</dbReference>
<feature type="domain" description="Disease resistance protein Roq1-like winged-helix" evidence="5">
    <location>
        <begin position="17"/>
        <end position="86"/>
    </location>
</feature>
<dbReference type="SUPFAM" id="SSF46785">
    <property type="entry name" value="Winged helix' DNA-binding domain"/>
    <property type="match status" value="1"/>
</dbReference>
<evidence type="ECO:0000256" key="1">
    <source>
        <dbReference type="ARBA" id="ARBA00022614"/>
    </source>
</evidence>
<evidence type="ECO:0008006" key="8">
    <source>
        <dbReference type="Google" id="ProtNLM"/>
    </source>
</evidence>
<dbReference type="InterPro" id="IPR036390">
    <property type="entry name" value="WH_DNA-bd_sf"/>
</dbReference>
<comment type="caution">
    <text evidence="6">The sequence shown here is derived from an EMBL/GenBank/DDBJ whole genome shotgun (WGS) entry which is preliminary data.</text>
</comment>
<keyword evidence="2" id="KW-0677">Repeat</keyword>
<evidence type="ECO:0000313" key="6">
    <source>
        <dbReference type="EMBL" id="GAY57015.1"/>
    </source>
</evidence>
<feature type="domain" description="C-JID" evidence="4">
    <location>
        <begin position="402"/>
        <end position="553"/>
    </location>
</feature>
<dbReference type="InterPro" id="IPR045344">
    <property type="entry name" value="C-JID"/>
</dbReference>
<dbReference type="Gene3D" id="3.80.10.10">
    <property type="entry name" value="Ribonuclease Inhibitor"/>
    <property type="match status" value="1"/>
</dbReference>
<reference evidence="6 7" key="1">
    <citation type="journal article" date="2017" name="Front. Genet.">
        <title>Draft sequencing of the heterozygous diploid genome of Satsuma (Citrus unshiu Marc.) using a hybrid assembly approach.</title>
        <authorList>
            <person name="Shimizu T."/>
            <person name="Tanizawa Y."/>
            <person name="Mochizuki T."/>
            <person name="Nagasaki H."/>
            <person name="Yoshioka T."/>
            <person name="Toyoda A."/>
            <person name="Fujiyama A."/>
            <person name="Kaminuma E."/>
            <person name="Nakamura Y."/>
        </authorList>
    </citation>
    <scope>NUCLEOTIDE SEQUENCE [LARGE SCALE GENOMIC DNA]</scope>
    <source>
        <strain evidence="7">cv. Miyagawa wase</strain>
    </source>
</reference>
<dbReference type="AlphaFoldDB" id="A0A2H5PY65"/>